<proteinExistence type="inferred from homology"/>
<keyword evidence="8" id="KW-1185">Reference proteome</keyword>
<dbReference type="PIRSF" id="PIRSF006470">
    <property type="entry name" value="DctB"/>
    <property type="match status" value="1"/>
</dbReference>
<evidence type="ECO:0000313" key="8">
    <source>
        <dbReference type="Proteomes" id="UP000015480"/>
    </source>
</evidence>
<evidence type="ECO:0000256" key="2">
    <source>
        <dbReference type="ARBA" id="ARBA00009023"/>
    </source>
</evidence>
<reference evidence="7 8" key="1">
    <citation type="journal article" date="2014" name="BMC Genomics">
        <title>Architecture and functions of a multipartite genome of the methylotrophic bacterium Paracoccus aminophilus JCM 7686, containing primary and secondary chromids.</title>
        <authorList>
            <person name="Dziewit L."/>
            <person name="Czarnecki J."/>
            <person name="Wibberg D."/>
            <person name="Radlinska M."/>
            <person name="Mrozek P."/>
            <person name="Szymczak M."/>
            <person name="Schluter A."/>
            <person name="Puhler A."/>
            <person name="Bartosik D."/>
        </authorList>
    </citation>
    <scope>NUCLEOTIDE SEQUENCE [LARGE SCALE GENOMIC DNA]</scope>
    <source>
        <strain evidence="7">JCM 7686</strain>
    </source>
</reference>
<dbReference type="CDD" id="cd13603">
    <property type="entry name" value="PBP2_TRAP_Siap_TeaA_like"/>
    <property type="match status" value="1"/>
</dbReference>
<evidence type="ECO:0000256" key="5">
    <source>
        <dbReference type="ARBA" id="ARBA00022764"/>
    </source>
</evidence>
<dbReference type="AlphaFoldDB" id="S5YAQ7"/>
<evidence type="ECO:0000256" key="1">
    <source>
        <dbReference type="ARBA" id="ARBA00004418"/>
    </source>
</evidence>
<sequence length="329" mass="35784">MKYSFALAAVLSLAALGAEAAPVTLRLGHAVFEAHPNHDTAVRFKEAVERISNGDVKIEIFPARQLGDVKELMEGVEMGTIDMTVNSSSALATMIPAVDAFQLPGIIPDYAAFAKLAKSPSARAIMDRLEDHDMIALGLYDGGQRHFLTVKAPVEKIADFKGLKTRVAPVPLFIDIWKELGTNPTPMAYGEVYSALETGALDAVEINLSSIASEKFYEVAKGVTLTGHYFWPSFLLVNKDVFNGLDEEQQQAMRQAAAETIEPQVMAVAELDDKIKANLAEHHIPVITPTPEFNAEMKAVFAPLVDRYKAKDPLIAAFADEATELSAQQ</sequence>
<accession>S5YAQ7</accession>
<comment type="similarity">
    <text evidence="2">Belongs to the bacterial solute-binding protein 7 family.</text>
</comment>
<keyword evidence="3" id="KW-0813">Transport</keyword>
<dbReference type="Gene3D" id="3.40.190.170">
    <property type="entry name" value="Bacterial extracellular solute-binding protein, family 7"/>
    <property type="match status" value="1"/>
</dbReference>
<dbReference type="GO" id="GO:0055085">
    <property type="term" value="P:transmembrane transport"/>
    <property type="evidence" value="ECO:0007669"/>
    <property type="project" value="InterPro"/>
</dbReference>
<name>S5YAQ7_PARAH</name>
<dbReference type="RefSeq" id="WP_020950146.1">
    <property type="nucleotide sequence ID" value="NC_022041.1"/>
</dbReference>
<dbReference type="OrthoDB" id="8673861at2"/>
<dbReference type="PANTHER" id="PTHR33376">
    <property type="match status" value="1"/>
</dbReference>
<evidence type="ECO:0000313" key="7">
    <source>
        <dbReference type="EMBL" id="AGT08508.1"/>
    </source>
</evidence>
<dbReference type="EMBL" id="CP006650">
    <property type="protein sequence ID" value="AGT08508.1"/>
    <property type="molecule type" value="Genomic_DNA"/>
</dbReference>
<dbReference type="HOGENOM" id="CLU_036176_1_3_5"/>
<protein>
    <submittedName>
        <fullName evidence="7">TRAP dicarboxylate transporter, DctP subunit</fullName>
    </submittedName>
</protein>
<dbReference type="eggNOG" id="COG1638">
    <property type="taxonomic scope" value="Bacteria"/>
</dbReference>
<dbReference type="NCBIfam" id="NF037995">
    <property type="entry name" value="TRAP_S1"/>
    <property type="match status" value="1"/>
</dbReference>
<evidence type="ECO:0000256" key="4">
    <source>
        <dbReference type="ARBA" id="ARBA00022729"/>
    </source>
</evidence>
<dbReference type="GO" id="GO:0030288">
    <property type="term" value="C:outer membrane-bounded periplasmic space"/>
    <property type="evidence" value="ECO:0007669"/>
    <property type="project" value="InterPro"/>
</dbReference>
<dbReference type="NCBIfam" id="TIGR00787">
    <property type="entry name" value="dctP"/>
    <property type="match status" value="1"/>
</dbReference>
<dbReference type="PANTHER" id="PTHR33376:SF4">
    <property type="entry name" value="SIALIC ACID-BINDING PERIPLASMIC PROTEIN SIAP"/>
    <property type="match status" value="1"/>
</dbReference>
<dbReference type="Pfam" id="PF03480">
    <property type="entry name" value="DctP"/>
    <property type="match status" value="1"/>
</dbReference>
<evidence type="ECO:0000256" key="6">
    <source>
        <dbReference type="SAM" id="SignalP"/>
    </source>
</evidence>
<organism evidence="7 8">
    <name type="scientific">Paracoccus aminophilus JCM 7686</name>
    <dbReference type="NCBI Taxonomy" id="1367847"/>
    <lineage>
        <taxon>Bacteria</taxon>
        <taxon>Pseudomonadati</taxon>
        <taxon>Pseudomonadota</taxon>
        <taxon>Alphaproteobacteria</taxon>
        <taxon>Rhodobacterales</taxon>
        <taxon>Paracoccaceae</taxon>
        <taxon>Paracoccus</taxon>
    </lineage>
</organism>
<evidence type="ECO:0000256" key="3">
    <source>
        <dbReference type="ARBA" id="ARBA00022448"/>
    </source>
</evidence>
<keyword evidence="5" id="KW-0574">Periplasm</keyword>
<dbReference type="InterPro" id="IPR038404">
    <property type="entry name" value="TRAP_DctP_sf"/>
</dbReference>
<feature type="chain" id="PRO_5004544874" evidence="6">
    <location>
        <begin position="21"/>
        <end position="329"/>
    </location>
</feature>
<dbReference type="STRING" id="1367847.JCM7686_1407"/>
<gene>
    <name evidence="7" type="ORF">JCM7686_1407</name>
</gene>
<dbReference type="KEGG" id="pami:JCM7686_1407"/>
<feature type="signal peptide" evidence="6">
    <location>
        <begin position="1"/>
        <end position="20"/>
    </location>
</feature>
<dbReference type="Proteomes" id="UP000015480">
    <property type="component" value="Chromosome"/>
</dbReference>
<dbReference type="PATRIC" id="fig|1367847.3.peg.1378"/>
<dbReference type="InterPro" id="IPR004682">
    <property type="entry name" value="TRAP_DctP"/>
</dbReference>
<keyword evidence="4 6" id="KW-0732">Signal</keyword>
<dbReference type="InterPro" id="IPR018389">
    <property type="entry name" value="DctP_fam"/>
</dbReference>
<comment type="subcellular location">
    <subcellularLocation>
        <location evidence="1">Periplasm</location>
    </subcellularLocation>
</comment>